<dbReference type="RefSeq" id="WP_254970100.1">
    <property type="nucleotide sequence ID" value="NZ_JANDWU010000026.1"/>
</dbReference>
<dbReference type="Proteomes" id="UP001205506">
    <property type="component" value="Unassembled WGS sequence"/>
</dbReference>
<organism evidence="1 2">
    <name type="scientific">Segatella copri</name>
    <dbReference type="NCBI Taxonomy" id="165179"/>
    <lineage>
        <taxon>Bacteria</taxon>
        <taxon>Pseudomonadati</taxon>
        <taxon>Bacteroidota</taxon>
        <taxon>Bacteroidia</taxon>
        <taxon>Bacteroidales</taxon>
        <taxon>Prevotellaceae</taxon>
        <taxon>Segatella</taxon>
    </lineage>
</organism>
<comment type="caution">
    <text evidence="1">The sequence shown here is derived from an EMBL/GenBank/DDBJ whole genome shotgun (WGS) entry which is preliminary data.</text>
</comment>
<evidence type="ECO:0000313" key="2">
    <source>
        <dbReference type="Proteomes" id="UP001205506"/>
    </source>
</evidence>
<reference evidence="1" key="1">
    <citation type="submission" date="2022-07" db="EMBL/GenBank/DDBJ databases">
        <title>Prevotella copri.</title>
        <authorList>
            <person name="Yang C."/>
        </authorList>
    </citation>
    <scope>NUCLEOTIDE SEQUENCE</scope>
    <source>
        <strain evidence="1">HF1805</strain>
    </source>
</reference>
<evidence type="ECO:0000313" key="1">
    <source>
        <dbReference type="EMBL" id="MCP9550245.1"/>
    </source>
</evidence>
<name>A0AAW5IAQ3_9BACT</name>
<accession>A0AAW5IAQ3</accession>
<protein>
    <recommendedName>
        <fullName evidence="3">Phage protein</fullName>
    </recommendedName>
</protein>
<gene>
    <name evidence="1" type="ORF">NNC68_12285</name>
</gene>
<proteinExistence type="predicted"/>
<sequence length="71" mass="8147">MYRPITMYQIVCDRCGEVFGGTDTCSALFSNKDVDISDYSDWEMIDGKHYCPDCYEVDVIDGVYNVKAKEK</sequence>
<dbReference type="EMBL" id="JANDWU010000026">
    <property type="protein sequence ID" value="MCP9550245.1"/>
    <property type="molecule type" value="Genomic_DNA"/>
</dbReference>
<dbReference type="AlphaFoldDB" id="A0AAW5IAQ3"/>
<evidence type="ECO:0008006" key="3">
    <source>
        <dbReference type="Google" id="ProtNLM"/>
    </source>
</evidence>